<reference evidence="3 4" key="1">
    <citation type="journal article" date="2017" name="G3 (Bethesda)">
        <title>The Physical Genome Mapping of Anopheles albimanus Corrected Scaffold Misassemblies and Identified Interarm Rearrangements in Genus Anopheles.</title>
        <authorList>
            <person name="Artemov G.N."/>
            <person name="Peery A.N."/>
            <person name="Jiang X."/>
            <person name="Tu Z."/>
            <person name="Stegniy V.N."/>
            <person name="Sharakhova M.V."/>
            <person name="Sharakhov I.V."/>
        </authorList>
    </citation>
    <scope>NUCLEOTIDE SEQUENCE [LARGE SCALE GENOMIC DNA]</scope>
    <source>
        <strain evidence="3 4">ALBI9_A</strain>
    </source>
</reference>
<evidence type="ECO:0000313" key="4">
    <source>
        <dbReference type="Proteomes" id="UP000069272"/>
    </source>
</evidence>
<dbReference type="AlphaFoldDB" id="A0A1Y9G8F5"/>
<feature type="compositionally biased region" description="Basic and acidic residues" evidence="2">
    <location>
        <begin position="1"/>
        <end position="19"/>
    </location>
</feature>
<feature type="compositionally biased region" description="Polar residues" evidence="2">
    <location>
        <begin position="738"/>
        <end position="758"/>
    </location>
</feature>
<feature type="coiled-coil region" evidence="1">
    <location>
        <begin position="555"/>
        <end position="596"/>
    </location>
</feature>
<dbReference type="PANTHER" id="PTHR23159">
    <property type="entry name" value="CENTROSOMAL PROTEIN 2"/>
    <property type="match status" value="1"/>
</dbReference>
<feature type="coiled-coil region" evidence="1">
    <location>
        <begin position="625"/>
        <end position="666"/>
    </location>
</feature>
<organism evidence="3 4">
    <name type="scientific">Anopheles albimanus</name>
    <name type="common">New world malaria mosquito</name>
    <dbReference type="NCBI Taxonomy" id="7167"/>
    <lineage>
        <taxon>Eukaryota</taxon>
        <taxon>Metazoa</taxon>
        <taxon>Ecdysozoa</taxon>
        <taxon>Arthropoda</taxon>
        <taxon>Hexapoda</taxon>
        <taxon>Insecta</taxon>
        <taxon>Pterygota</taxon>
        <taxon>Neoptera</taxon>
        <taxon>Endopterygota</taxon>
        <taxon>Diptera</taxon>
        <taxon>Nematocera</taxon>
        <taxon>Culicoidea</taxon>
        <taxon>Culicidae</taxon>
        <taxon>Anophelinae</taxon>
        <taxon>Anopheles</taxon>
    </lineage>
</organism>
<feature type="region of interest" description="Disordered" evidence="2">
    <location>
        <begin position="709"/>
        <end position="783"/>
    </location>
</feature>
<dbReference type="VEuPathDB" id="VectorBase:AALB015976"/>
<keyword evidence="1" id="KW-0175">Coiled coil</keyword>
<dbReference type="PANTHER" id="PTHR23159:SF31">
    <property type="entry name" value="CENTROSOME-ASSOCIATED PROTEIN CEP250 ISOFORM X1"/>
    <property type="match status" value="1"/>
</dbReference>
<evidence type="ECO:0000256" key="1">
    <source>
        <dbReference type="SAM" id="Coils"/>
    </source>
</evidence>
<sequence length="799" mass="88878">MEATDAEERTPASSTDERCPGGVENGSLEGEAPKQIAPMGDEDGDGIFAQQLAGPALNQQLLDQLNGQFQKQLQLAEREQLDDGFKISVYADWVASLRTINTELVESLREMQDTCLERMQLMRASYLKDLVRFGPDIRLKRLETMGPTEPSDNGTADRVLSLELSSNYPIIPSTDELLLREVDTKSREVNELRKTLDDQRRLSDDREALVEQLRDLAEERDKQLDEKAKELGVLQQRIDLLNIQLAKAKMSAAALTDNKSLISEITDHHDKITQLRQRLKEQEDNLREANVAIQFRDEVIAQQRQEIKVLTENATSKDKEGSQEDDKSFHLPRLSSSRSFHSIISEDDSGHAAVEPLPVVSVSSDLFGTIQKQSETESQCVATLKRELAEMHSQLHEYKRRALSVTPELTISQGVTDEAFLRLRTVCGELLQSTGKFVCAPGGSPVETGRFENVEQLIILLQDRCEALCRKLSEHASCTMDQDEGIGSGNTSRMGTLSEAHQISQQQRQYAETVVSTMVEQLEHMLGKENVTSASESLSSFSLGLDDGCALQGLLEDLKKEIDAKERVLRDRQAELERSQEQLASTERQLKHLRAKQSTFDNQKAALEAKIFELEQIVDDQGRIIMMLKSQNTNLQQQAEDLKETLQQYRDNLQKTSEEMVAIEDECKNQLVTISNLRVALEETKRNGSSSVSLFSGLRYSQPPVRSSTVALNAQDGSASDCVSDSVSSQQQNHQQQRLQETLPTAITSNNPGMATTISPSSPPSSSVSNVGPTNASTNTNGTDYWSAIGRALFSGFDS</sequence>
<dbReference type="Proteomes" id="UP000069272">
    <property type="component" value="Chromosome 2L"/>
</dbReference>
<dbReference type="VEuPathDB" id="VectorBase:AALB20_036367"/>
<feature type="compositionally biased region" description="Basic and acidic residues" evidence="2">
    <location>
        <begin position="311"/>
        <end position="329"/>
    </location>
</feature>
<feature type="compositionally biased region" description="Polar residues" evidence="2">
    <location>
        <begin position="770"/>
        <end position="783"/>
    </location>
</feature>
<dbReference type="EnsemblMetazoa" id="AALB015976-RA">
    <property type="protein sequence ID" value="AALB015976-PA"/>
    <property type="gene ID" value="AALB015976"/>
</dbReference>
<dbReference type="Gene3D" id="1.10.287.1490">
    <property type="match status" value="1"/>
</dbReference>
<keyword evidence="4" id="KW-1185">Reference proteome</keyword>
<evidence type="ECO:0000256" key="2">
    <source>
        <dbReference type="SAM" id="MobiDB-lite"/>
    </source>
</evidence>
<evidence type="ECO:0000313" key="3">
    <source>
        <dbReference type="EnsemblMetazoa" id="AALB015976-PA"/>
    </source>
</evidence>
<reference evidence="3" key="2">
    <citation type="submission" date="2022-08" db="UniProtKB">
        <authorList>
            <consortium name="EnsemblMetazoa"/>
        </authorList>
    </citation>
    <scope>IDENTIFICATION</scope>
    <source>
        <strain evidence="3">STECLA/ALBI9_A</strain>
    </source>
</reference>
<feature type="region of interest" description="Disordered" evidence="2">
    <location>
        <begin position="311"/>
        <end position="331"/>
    </location>
</feature>
<protein>
    <submittedName>
        <fullName evidence="3">Uncharacterized protein</fullName>
    </submittedName>
</protein>
<feature type="compositionally biased region" description="Low complexity" evidence="2">
    <location>
        <begin position="718"/>
        <end position="737"/>
    </location>
</feature>
<dbReference type="STRING" id="7167.A0A1Y9G8F5"/>
<feature type="region of interest" description="Disordered" evidence="2">
    <location>
        <begin position="1"/>
        <end position="44"/>
    </location>
</feature>
<proteinExistence type="predicted"/>
<accession>A0A1Y9G8F5</accession>
<name>A0A1Y9G8F5_ANOAL</name>